<dbReference type="EMBL" id="JAFEMO010000002">
    <property type="protein sequence ID" value="KAH7574817.1"/>
    <property type="molecule type" value="Genomic_DNA"/>
</dbReference>
<dbReference type="InterPro" id="IPR004320">
    <property type="entry name" value="BPS1_pln"/>
</dbReference>
<name>A0ABQ8IDT1_9ROSI</name>
<keyword evidence="2" id="KW-1185">Reference proteome</keyword>
<organism evidence="1 2">
    <name type="scientific">Xanthoceras sorbifolium</name>
    <dbReference type="NCBI Taxonomy" id="99658"/>
    <lineage>
        <taxon>Eukaryota</taxon>
        <taxon>Viridiplantae</taxon>
        <taxon>Streptophyta</taxon>
        <taxon>Embryophyta</taxon>
        <taxon>Tracheophyta</taxon>
        <taxon>Spermatophyta</taxon>
        <taxon>Magnoliopsida</taxon>
        <taxon>eudicotyledons</taxon>
        <taxon>Gunneridae</taxon>
        <taxon>Pentapetalae</taxon>
        <taxon>rosids</taxon>
        <taxon>malvids</taxon>
        <taxon>Sapindales</taxon>
        <taxon>Sapindaceae</taxon>
        <taxon>Xanthoceroideae</taxon>
        <taxon>Xanthoceras</taxon>
    </lineage>
</organism>
<evidence type="ECO:0000313" key="2">
    <source>
        <dbReference type="Proteomes" id="UP000827721"/>
    </source>
</evidence>
<dbReference type="PANTHER" id="PTHR33070">
    <property type="entry name" value="OS06G0725500 PROTEIN"/>
    <property type="match status" value="1"/>
</dbReference>
<dbReference type="Proteomes" id="UP000827721">
    <property type="component" value="Unassembled WGS sequence"/>
</dbReference>
<gene>
    <name evidence="1" type="ORF">JRO89_XS02G0008400</name>
</gene>
<protein>
    <submittedName>
        <fullName evidence="1">Uncharacterized protein</fullName>
    </submittedName>
</protein>
<accession>A0ABQ8IDT1</accession>
<comment type="caution">
    <text evidence="1">The sequence shown here is derived from an EMBL/GenBank/DDBJ whole genome shotgun (WGS) entry which is preliminary data.</text>
</comment>
<evidence type="ECO:0000313" key="1">
    <source>
        <dbReference type="EMBL" id="KAH7574817.1"/>
    </source>
</evidence>
<dbReference type="Pfam" id="PF03087">
    <property type="entry name" value="BPS1"/>
    <property type="match status" value="1"/>
</dbReference>
<sequence>MASSALNTQISNNTRSNSLPCIQTTTSNFKFDEHLSRLKASQATSTSSSSSICHEINGLRDLHGCVDKLLQLPIVDEVLDRSLRLVNMCSTTKDALLHIKADKQEVQSVLRRRQGDKSTPCHEVAEYLSSRQIR</sequence>
<proteinExistence type="predicted"/>
<reference evidence="1 2" key="1">
    <citation type="submission" date="2021-02" db="EMBL/GenBank/DDBJ databases">
        <title>Plant Genome Project.</title>
        <authorList>
            <person name="Zhang R.-G."/>
        </authorList>
    </citation>
    <scope>NUCLEOTIDE SEQUENCE [LARGE SCALE GENOMIC DNA]</scope>
    <source>
        <tissue evidence="1">Leaves</tissue>
    </source>
</reference>
<dbReference type="PANTHER" id="PTHR33070:SF129">
    <property type="entry name" value="DUF241 DOMAIN PROTEIN"/>
    <property type="match status" value="1"/>
</dbReference>